<evidence type="ECO:0000256" key="1">
    <source>
        <dbReference type="PROSITE-ProRule" id="PRU00285"/>
    </source>
</evidence>
<evidence type="ECO:0000259" key="3">
    <source>
        <dbReference type="PROSITE" id="PS01031"/>
    </source>
</evidence>
<dbReference type="InterPro" id="IPR002068">
    <property type="entry name" value="A-crystallin/Hsp20_dom"/>
</dbReference>
<dbReference type="RefSeq" id="WP_202777268.1">
    <property type="nucleotide sequence ID" value="NZ_CP065425.1"/>
</dbReference>
<protein>
    <submittedName>
        <fullName evidence="4">Hsp20/alpha crystallin family protein</fullName>
    </submittedName>
</protein>
<evidence type="ECO:0000256" key="2">
    <source>
        <dbReference type="RuleBase" id="RU003616"/>
    </source>
</evidence>
<accession>A0ABX7E271</accession>
<feature type="domain" description="SHSP" evidence="3">
    <location>
        <begin position="25"/>
        <end position="100"/>
    </location>
</feature>
<evidence type="ECO:0000313" key="5">
    <source>
        <dbReference type="Proteomes" id="UP000595691"/>
    </source>
</evidence>
<name>A0ABX7E271_9BACI</name>
<sequence>MGRKKRYHSDVKQKLGSNFSELLSEIAPFIGPRLDIYETNDTFFITADVAGIKKENLSVKLQDKTLIIAGAIPDQFHSETVRVFSQERYYGHFQKKNTSS</sequence>
<organism evidence="4 5">
    <name type="scientific">Heyndrickxia vini</name>
    <dbReference type="NCBI Taxonomy" id="1476025"/>
    <lineage>
        <taxon>Bacteria</taxon>
        <taxon>Bacillati</taxon>
        <taxon>Bacillota</taxon>
        <taxon>Bacilli</taxon>
        <taxon>Bacillales</taxon>
        <taxon>Bacillaceae</taxon>
        <taxon>Heyndrickxia</taxon>
    </lineage>
</organism>
<evidence type="ECO:0000313" key="4">
    <source>
        <dbReference type="EMBL" id="QQZ08452.1"/>
    </source>
</evidence>
<reference evidence="4 5" key="1">
    <citation type="submission" date="2020-11" db="EMBL/GenBank/DDBJ databases">
        <title>Taxonomic evaluation of the Bacillus sporothermodurans group of bacteria based on whole genome sequences.</title>
        <authorList>
            <person name="Fiedler G."/>
            <person name="Herbstmann A.-D."/>
            <person name="Doll E."/>
            <person name="Wenning M."/>
            <person name="Brinks E."/>
            <person name="Kabisch J."/>
            <person name="Breitenwieser F."/>
            <person name="Lappann M."/>
            <person name="Boehnlein C."/>
            <person name="Franz C."/>
        </authorList>
    </citation>
    <scope>NUCLEOTIDE SEQUENCE [LARGE SCALE GENOMIC DNA]</scope>
    <source>
        <strain evidence="4 5">JCM 19841</strain>
    </source>
</reference>
<dbReference type="SUPFAM" id="SSF49764">
    <property type="entry name" value="HSP20-like chaperones"/>
    <property type="match status" value="1"/>
</dbReference>
<dbReference type="CDD" id="cd06464">
    <property type="entry name" value="ACD_sHsps-like"/>
    <property type="match status" value="1"/>
</dbReference>
<dbReference type="Gene3D" id="2.60.40.790">
    <property type="match status" value="1"/>
</dbReference>
<dbReference type="EMBL" id="CP065425">
    <property type="protein sequence ID" value="QQZ08452.1"/>
    <property type="molecule type" value="Genomic_DNA"/>
</dbReference>
<gene>
    <name evidence="4" type="ORF">I5776_15460</name>
</gene>
<dbReference type="PROSITE" id="PS01031">
    <property type="entry name" value="SHSP"/>
    <property type="match status" value="1"/>
</dbReference>
<dbReference type="InterPro" id="IPR008978">
    <property type="entry name" value="HSP20-like_chaperone"/>
</dbReference>
<dbReference type="Pfam" id="PF00011">
    <property type="entry name" value="HSP20"/>
    <property type="match status" value="1"/>
</dbReference>
<proteinExistence type="inferred from homology"/>
<keyword evidence="5" id="KW-1185">Reference proteome</keyword>
<comment type="similarity">
    <text evidence="1 2">Belongs to the small heat shock protein (HSP20) family.</text>
</comment>
<dbReference type="Proteomes" id="UP000595691">
    <property type="component" value="Chromosome"/>
</dbReference>